<dbReference type="AlphaFoldDB" id="A0AAV7S9A7"/>
<sequence>MLSSVLTLANQPALETLPDVKRQWFRGEAFHLLEEGRPSEEQSWQPFHMAMDSADPSHRRDDNDNPFSDAQALQEADDLDNSSHIDMNPSLGPAPTDMASIHSVLRKAVELQFPTVDNHRNILMDIFQMSPSASESLLPFNEALIEIINDSCLNPSSSSAVHGTIARWYYNEDPVQWGAVISDEAARRKHPSRITRHTTP</sequence>
<dbReference type="Proteomes" id="UP001066276">
    <property type="component" value="Chromosome 4_2"/>
</dbReference>
<comment type="caution">
    <text evidence="1">The sequence shown here is derived from an EMBL/GenBank/DDBJ whole genome shotgun (WGS) entry which is preliminary data.</text>
</comment>
<keyword evidence="2" id="KW-1185">Reference proteome</keyword>
<reference evidence="1" key="1">
    <citation type="journal article" date="2022" name="bioRxiv">
        <title>Sequencing and chromosome-scale assembly of the giantPleurodeles waltlgenome.</title>
        <authorList>
            <person name="Brown T."/>
            <person name="Elewa A."/>
            <person name="Iarovenko S."/>
            <person name="Subramanian E."/>
            <person name="Araus A.J."/>
            <person name="Petzold A."/>
            <person name="Susuki M."/>
            <person name="Suzuki K.-i.T."/>
            <person name="Hayashi T."/>
            <person name="Toyoda A."/>
            <person name="Oliveira C."/>
            <person name="Osipova E."/>
            <person name="Leigh N.D."/>
            <person name="Simon A."/>
            <person name="Yun M.H."/>
        </authorList>
    </citation>
    <scope>NUCLEOTIDE SEQUENCE</scope>
    <source>
        <strain evidence="1">20211129_DDA</strain>
        <tissue evidence="1">Liver</tissue>
    </source>
</reference>
<protein>
    <submittedName>
        <fullName evidence="1">Uncharacterized protein</fullName>
    </submittedName>
</protein>
<evidence type="ECO:0000313" key="1">
    <source>
        <dbReference type="EMBL" id="KAJ1159823.1"/>
    </source>
</evidence>
<dbReference type="EMBL" id="JANPWB010000008">
    <property type="protein sequence ID" value="KAJ1159823.1"/>
    <property type="molecule type" value="Genomic_DNA"/>
</dbReference>
<gene>
    <name evidence="1" type="ORF">NDU88_000328</name>
</gene>
<evidence type="ECO:0000313" key="2">
    <source>
        <dbReference type="Proteomes" id="UP001066276"/>
    </source>
</evidence>
<accession>A0AAV7S9A7</accession>
<name>A0AAV7S9A7_PLEWA</name>
<proteinExistence type="predicted"/>
<organism evidence="1 2">
    <name type="scientific">Pleurodeles waltl</name>
    <name type="common">Iberian ribbed newt</name>
    <dbReference type="NCBI Taxonomy" id="8319"/>
    <lineage>
        <taxon>Eukaryota</taxon>
        <taxon>Metazoa</taxon>
        <taxon>Chordata</taxon>
        <taxon>Craniata</taxon>
        <taxon>Vertebrata</taxon>
        <taxon>Euteleostomi</taxon>
        <taxon>Amphibia</taxon>
        <taxon>Batrachia</taxon>
        <taxon>Caudata</taxon>
        <taxon>Salamandroidea</taxon>
        <taxon>Salamandridae</taxon>
        <taxon>Pleurodelinae</taxon>
        <taxon>Pleurodeles</taxon>
    </lineage>
</organism>